<evidence type="ECO:0000313" key="10">
    <source>
        <dbReference type="EMBL" id="MCV9388016.1"/>
    </source>
</evidence>
<keyword evidence="7" id="KW-0812">Transmembrane</keyword>
<accession>A0ABT3CWC9</accession>
<evidence type="ECO:0000256" key="7">
    <source>
        <dbReference type="SAM" id="Phobius"/>
    </source>
</evidence>
<dbReference type="Pfam" id="PF00512">
    <property type="entry name" value="HisKA"/>
    <property type="match status" value="1"/>
</dbReference>
<comment type="catalytic activity">
    <reaction evidence="1">
        <text>ATP + protein L-histidine = ADP + protein N-phospho-L-histidine.</text>
        <dbReference type="EC" id="2.7.13.3"/>
    </reaction>
</comment>
<dbReference type="PANTHER" id="PTHR43047:SF72">
    <property type="entry name" value="OSMOSENSING HISTIDINE PROTEIN KINASE SLN1"/>
    <property type="match status" value="1"/>
</dbReference>
<comment type="caution">
    <text evidence="10">The sequence shown here is derived from an EMBL/GenBank/DDBJ whole genome shotgun (WGS) entry which is preliminary data.</text>
</comment>
<feature type="chain" id="PRO_5047097463" description="histidine kinase" evidence="8">
    <location>
        <begin position="20"/>
        <end position="653"/>
    </location>
</feature>
<proteinExistence type="predicted"/>
<dbReference type="InterPro" id="IPR036097">
    <property type="entry name" value="HisK_dim/P_sf"/>
</dbReference>
<evidence type="ECO:0000256" key="4">
    <source>
        <dbReference type="ARBA" id="ARBA00022679"/>
    </source>
</evidence>
<dbReference type="PRINTS" id="PR00344">
    <property type="entry name" value="BCTRLSENSOR"/>
</dbReference>
<keyword evidence="8" id="KW-0732">Signal</keyword>
<dbReference type="PROSITE" id="PS50109">
    <property type="entry name" value="HIS_KIN"/>
    <property type="match status" value="1"/>
</dbReference>
<feature type="transmembrane region" description="Helical" evidence="7">
    <location>
        <begin position="364"/>
        <end position="384"/>
    </location>
</feature>
<dbReference type="SUPFAM" id="SSF48452">
    <property type="entry name" value="TPR-like"/>
    <property type="match status" value="2"/>
</dbReference>
<keyword evidence="10" id="KW-0547">Nucleotide-binding</keyword>
<dbReference type="Gene3D" id="1.25.40.10">
    <property type="entry name" value="Tetratricopeptide repeat domain"/>
    <property type="match status" value="2"/>
</dbReference>
<keyword evidence="5" id="KW-0418">Kinase</keyword>
<keyword evidence="3" id="KW-0597">Phosphoprotein</keyword>
<keyword evidence="4" id="KW-0808">Transferase</keyword>
<dbReference type="EC" id="2.7.13.3" evidence="2"/>
<name>A0ABT3CWC9_9BACT</name>
<dbReference type="InterPro" id="IPR005467">
    <property type="entry name" value="His_kinase_dom"/>
</dbReference>
<dbReference type="SUPFAM" id="SSF55874">
    <property type="entry name" value="ATPase domain of HSP90 chaperone/DNA topoisomerase II/histidine kinase"/>
    <property type="match status" value="1"/>
</dbReference>
<dbReference type="InterPro" id="IPR003661">
    <property type="entry name" value="HisK_dim/P_dom"/>
</dbReference>
<evidence type="ECO:0000256" key="8">
    <source>
        <dbReference type="SAM" id="SignalP"/>
    </source>
</evidence>
<evidence type="ECO:0000256" key="1">
    <source>
        <dbReference type="ARBA" id="ARBA00000085"/>
    </source>
</evidence>
<dbReference type="InterPro" id="IPR011990">
    <property type="entry name" value="TPR-like_helical_dom_sf"/>
</dbReference>
<feature type="domain" description="Histidine kinase" evidence="9">
    <location>
        <begin position="431"/>
        <end position="647"/>
    </location>
</feature>
<keyword evidence="11" id="KW-1185">Reference proteome</keyword>
<dbReference type="SMART" id="SM00387">
    <property type="entry name" value="HATPase_c"/>
    <property type="match status" value="1"/>
</dbReference>
<dbReference type="GO" id="GO:0005524">
    <property type="term" value="F:ATP binding"/>
    <property type="evidence" value="ECO:0007669"/>
    <property type="project" value="UniProtKB-KW"/>
</dbReference>
<dbReference type="Gene3D" id="1.10.287.130">
    <property type="match status" value="1"/>
</dbReference>
<keyword evidence="7" id="KW-0472">Membrane</keyword>
<evidence type="ECO:0000256" key="6">
    <source>
        <dbReference type="PROSITE-ProRule" id="PRU00339"/>
    </source>
</evidence>
<evidence type="ECO:0000259" key="9">
    <source>
        <dbReference type="PROSITE" id="PS50109"/>
    </source>
</evidence>
<dbReference type="SMART" id="SM00028">
    <property type="entry name" value="TPR"/>
    <property type="match status" value="4"/>
</dbReference>
<reference evidence="10 11" key="1">
    <citation type="submission" date="2022-10" db="EMBL/GenBank/DDBJ databases">
        <title>Comparative genomics and taxonomic characterization of three novel marine species of genus Reichenbachiella exhibiting antioxidant and polysaccharide degradation activities.</title>
        <authorList>
            <person name="Muhammad N."/>
            <person name="Lee Y.-J."/>
            <person name="Ko J."/>
            <person name="Kim S.-G."/>
        </authorList>
    </citation>
    <scope>NUCLEOTIDE SEQUENCE [LARGE SCALE GENOMIC DNA]</scope>
    <source>
        <strain evidence="10 11">ABR2-5</strain>
    </source>
</reference>
<dbReference type="SMART" id="SM00388">
    <property type="entry name" value="HisKA"/>
    <property type="match status" value="1"/>
</dbReference>
<evidence type="ECO:0000256" key="2">
    <source>
        <dbReference type="ARBA" id="ARBA00012438"/>
    </source>
</evidence>
<dbReference type="InterPro" id="IPR019734">
    <property type="entry name" value="TPR_rpt"/>
</dbReference>
<dbReference type="InterPro" id="IPR036890">
    <property type="entry name" value="HATPase_C_sf"/>
</dbReference>
<sequence>MKRCILLLFFLSSFSTAFSQSTWIDSLRNASNSLPNSSEKVDALNHLVFELSYGDKHEALEKLRESIRLSQELDYQKGLNRAYQILGIIYLDKGELDSAEIYFHKALGYFEKTQDKAELFKIYQKLGQVQSSRNSFQLAGDYYEREMQIARSLGDTIMLGNAYNDRAALLIEQGWHAIERSDSSIYQQYFEEAIPLIYRAIDEFRKAGYDKGVALAYANLALLQDELNEPDASIHSMKAALQYFEEMNYKVYMVSAYNHLNKVMQGQQDYDSALYYVNLSLELSKEIESKVDLRNAYGQLSQLYEAMAHYEMALKYHREYDLLNDEIFSEGKQETIEKLEMQFQSRKQLDEIAFREVENKNQRYIIFLAAILVILMMISTFIFWRKNLSKKRFNLQLSKQSAQLRKSHDLIAQKNAEITESYNEQKNLMAIVAHDLRSPLNNVKALMVLMKDSGPLNEEQDMLLSKAFQVLEGGDSLISDMVNLSRFESGTNINLEDIHLNSLIAEILEIHTSYAERKSISFEMHANDNEIYLESDQVNLSRIMDNLISNAIKFSPYNSKIKVVLFEATDEVTISVIDQGPGLSEDDIANAFKRFKKLSAQPTGGENSTGLGLSIVKTLVEKIQGKISIESRLGRGASFHIRLKKKLSISKEQ</sequence>
<evidence type="ECO:0000313" key="11">
    <source>
        <dbReference type="Proteomes" id="UP001300692"/>
    </source>
</evidence>
<gene>
    <name evidence="10" type="ORF">N7U62_15135</name>
</gene>
<evidence type="ECO:0000256" key="3">
    <source>
        <dbReference type="ARBA" id="ARBA00022553"/>
    </source>
</evidence>
<keyword evidence="6" id="KW-0802">TPR repeat</keyword>
<feature type="signal peptide" evidence="8">
    <location>
        <begin position="1"/>
        <end position="19"/>
    </location>
</feature>
<dbReference type="CDD" id="cd00082">
    <property type="entry name" value="HisKA"/>
    <property type="match status" value="1"/>
</dbReference>
<dbReference type="PROSITE" id="PS50005">
    <property type="entry name" value="TPR"/>
    <property type="match status" value="1"/>
</dbReference>
<dbReference type="EMBL" id="JAOYOD010000001">
    <property type="protein sequence ID" value="MCV9388016.1"/>
    <property type="molecule type" value="Genomic_DNA"/>
</dbReference>
<dbReference type="InterPro" id="IPR004358">
    <property type="entry name" value="Sig_transdc_His_kin-like_C"/>
</dbReference>
<dbReference type="CDD" id="cd00075">
    <property type="entry name" value="HATPase"/>
    <property type="match status" value="1"/>
</dbReference>
<keyword evidence="10" id="KW-0067">ATP-binding</keyword>
<dbReference type="SUPFAM" id="SSF47384">
    <property type="entry name" value="Homodimeric domain of signal transducing histidine kinase"/>
    <property type="match status" value="1"/>
</dbReference>
<keyword evidence="7" id="KW-1133">Transmembrane helix</keyword>
<dbReference type="RefSeq" id="WP_264138836.1">
    <property type="nucleotide sequence ID" value="NZ_JAOYOD010000001.1"/>
</dbReference>
<feature type="repeat" description="TPR" evidence="6">
    <location>
        <begin position="80"/>
        <end position="113"/>
    </location>
</feature>
<dbReference type="PANTHER" id="PTHR43047">
    <property type="entry name" value="TWO-COMPONENT HISTIDINE PROTEIN KINASE"/>
    <property type="match status" value="1"/>
</dbReference>
<evidence type="ECO:0000256" key="5">
    <source>
        <dbReference type="ARBA" id="ARBA00022777"/>
    </source>
</evidence>
<organism evidence="10 11">
    <name type="scientific">Reichenbachiella ulvae</name>
    <dbReference type="NCBI Taxonomy" id="2980104"/>
    <lineage>
        <taxon>Bacteria</taxon>
        <taxon>Pseudomonadati</taxon>
        <taxon>Bacteroidota</taxon>
        <taxon>Cytophagia</taxon>
        <taxon>Cytophagales</taxon>
        <taxon>Reichenbachiellaceae</taxon>
        <taxon>Reichenbachiella</taxon>
    </lineage>
</organism>
<dbReference type="Gene3D" id="3.30.565.10">
    <property type="entry name" value="Histidine kinase-like ATPase, C-terminal domain"/>
    <property type="match status" value="1"/>
</dbReference>
<dbReference type="Pfam" id="PF02518">
    <property type="entry name" value="HATPase_c"/>
    <property type="match status" value="1"/>
</dbReference>
<dbReference type="Proteomes" id="UP001300692">
    <property type="component" value="Unassembled WGS sequence"/>
</dbReference>
<protein>
    <recommendedName>
        <fullName evidence="2">histidine kinase</fullName>
        <ecNumber evidence="2">2.7.13.3</ecNumber>
    </recommendedName>
</protein>
<dbReference type="InterPro" id="IPR003594">
    <property type="entry name" value="HATPase_dom"/>
</dbReference>